<protein>
    <submittedName>
        <fullName evidence="1">Uncharacterized protein</fullName>
    </submittedName>
</protein>
<accession>A0A560MBP8</accession>
<dbReference type="RefSeq" id="WP_146985428.1">
    <property type="nucleotide sequence ID" value="NZ_VITY01000003.1"/>
</dbReference>
<dbReference type="EMBL" id="VITY01000003">
    <property type="protein sequence ID" value="TWC05040.1"/>
    <property type="molecule type" value="Genomic_DNA"/>
</dbReference>
<dbReference type="AlphaFoldDB" id="A0A560MBP8"/>
<proteinExistence type="predicted"/>
<keyword evidence="2" id="KW-1185">Reference proteome</keyword>
<gene>
    <name evidence="1" type="ORF">FBZ93_10350</name>
</gene>
<name>A0A560MBP8_9BRAD</name>
<dbReference type="Proteomes" id="UP000321304">
    <property type="component" value="Unassembled WGS sequence"/>
</dbReference>
<evidence type="ECO:0000313" key="1">
    <source>
        <dbReference type="EMBL" id="TWC05040.1"/>
    </source>
</evidence>
<comment type="caution">
    <text evidence="1">The sequence shown here is derived from an EMBL/GenBank/DDBJ whole genome shotgun (WGS) entry which is preliminary data.</text>
</comment>
<organism evidence="1 2">
    <name type="scientific">Bradyrhizobium macuxiense</name>
    <dbReference type="NCBI Taxonomy" id="1755647"/>
    <lineage>
        <taxon>Bacteria</taxon>
        <taxon>Pseudomonadati</taxon>
        <taxon>Pseudomonadota</taxon>
        <taxon>Alphaproteobacteria</taxon>
        <taxon>Hyphomicrobiales</taxon>
        <taxon>Nitrobacteraceae</taxon>
        <taxon>Bradyrhizobium</taxon>
    </lineage>
</organism>
<sequence length="136" mass="15708">MTDLRDDDPEHLAEMLEAAAAMVRHRSKRRTWIDQFRNDEVLVASAAALVAGVDPETIRRWCAATADTDRPLGYRVADLWLVDAFELLHQIEKRRDLHARRRVETELKAYWAERAQARRSQGLCLDVVTRREVEGA</sequence>
<evidence type="ECO:0000313" key="2">
    <source>
        <dbReference type="Proteomes" id="UP000321304"/>
    </source>
</evidence>
<reference evidence="1 2" key="1">
    <citation type="submission" date="2019-06" db="EMBL/GenBank/DDBJ databases">
        <title>Genomic Encyclopedia of Type Strains, Phase IV (KMG-V): Genome sequencing to study the core and pangenomes of soil and plant-associated prokaryotes.</title>
        <authorList>
            <person name="Whitman W."/>
        </authorList>
    </citation>
    <scope>NUCLEOTIDE SEQUENCE [LARGE SCALE GENOMIC DNA]</scope>
    <source>
        <strain evidence="1 2">BR 10355</strain>
    </source>
</reference>